<protein>
    <submittedName>
        <fullName evidence="3">Uncharacterized protein</fullName>
    </submittedName>
</protein>
<proteinExistence type="predicted"/>
<feature type="chain" id="PRO_5044800472" evidence="2">
    <location>
        <begin position="23"/>
        <end position="226"/>
    </location>
</feature>
<feature type="compositionally biased region" description="Basic residues" evidence="1">
    <location>
        <begin position="57"/>
        <end position="71"/>
    </location>
</feature>
<name>A0ABD6EMZ2_9BILA</name>
<keyword evidence="2" id="KW-0732">Signal</keyword>
<dbReference type="AlphaFoldDB" id="A0ABD6EMZ2"/>
<feature type="signal peptide" evidence="2">
    <location>
        <begin position="1"/>
        <end position="22"/>
    </location>
</feature>
<evidence type="ECO:0000313" key="3">
    <source>
        <dbReference type="EMBL" id="MFH4981344.1"/>
    </source>
</evidence>
<sequence length="226" mass="26326">MRFGCWITVLMTLLMLEDSTDGKDQIIVEDGQTAHSSVAIQSQSQTEVSAYHRLRHAERQRRRNRLRHKGRANRENRNRRREGVGGSTRQSKVFLINEIKTKPSRIYPHRSQDRLLRNKRASNEELCASVRTTIHMNTFSHEFHPPFMIEVRCAGDNRSDNGWSITGQDGQQTCLHGRLRCVQHYKDVHFSRRKVGHHAWHPYTVSDVPSSCECMWPADIYGHIEL</sequence>
<accession>A0ABD6EMZ2</accession>
<evidence type="ECO:0000313" key="4">
    <source>
        <dbReference type="Proteomes" id="UP001608902"/>
    </source>
</evidence>
<keyword evidence="4" id="KW-1185">Reference proteome</keyword>
<reference evidence="3 4" key="1">
    <citation type="submission" date="2024-08" db="EMBL/GenBank/DDBJ databases">
        <title>Gnathostoma spinigerum genome.</title>
        <authorList>
            <person name="Gonzalez-Bertolin B."/>
            <person name="Monzon S."/>
            <person name="Zaballos A."/>
            <person name="Jimenez P."/>
            <person name="Dekumyoy P."/>
            <person name="Varona S."/>
            <person name="Cuesta I."/>
            <person name="Sumanam S."/>
            <person name="Adisakwattana P."/>
            <person name="Gasser R.B."/>
            <person name="Hernandez-Gonzalez A."/>
            <person name="Young N.D."/>
            <person name="Perteguer M.J."/>
        </authorList>
    </citation>
    <scope>NUCLEOTIDE SEQUENCE [LARGE SCALE GENOMIC DNA]</scope>
    <source>
        <strain evidence="3">AL3</strain>
        <tissue evidence="3">Liver</tissue>
    </source>
</reference>
<dbReference type="Proteomes" id="UP001608902">
    <property type="component" value="Unassembled WGS sequence"/>
</dbReference>
<evidence type="ECO:0000256" key="2">
    <source>
        <dbReference type="SAM" id="SignalP"/>
    </source>
</evidence>
<gene>
    <name evidence="3" type="ORF">AB6A40_008053</name>
</gene>
<comment type="caution">
    <text evidence="3">The sequence shown here is derived from an EMBL/GenBank/DDBJ whole genome shotgun (WGS) entry which is preliminary data.</text>
</comment>
<dbReference type="EMBL" id="JBGFUD010007027">
    <property type="protein sequence ID" value="MFH4981344.1"/>
    <property type="molecule type" value="Genomic_DNA"/>
</dbReference>
<organism evidence="3 4">
    <name type="scientific">Gnathostoma spinigerum</name>
    <dbReference type="NCBI Taxonomy" id="75299"/>
    <lineage>
        <taxon>Eukaryota</taxon>
        <taxon>Metazoa</taxon>
        <taxon>Ecdysozoa</taxon>
        <taxon>Nematoda</taxon>
        <taxon>Chromadorea</taxon>
        <taxon>Rhabditida</taxon>
        <taxon>Spirurina</taxon>
        <taxon>Gnathostomatomorpha</taxon>
        <taxon>Gnathostomatoidea</taxon>
        <taxon>Gnathostomatidae</taxon>
        <taxon>Gnathostoma</taxon>
    </lineage>
</organism>
<feature type="region of interest" description="Disordered" evidence="1">
    <location>
        <begin position="57"/>
        <end position="88"/>
    </location>
</feature>
<evidence type="ECO:0000256" key="1">
    <source>
        <dbReference type="SAM" id="MobiDB-lite"/>
    </source>
</evidence>